<dbReference type="PANTHER" id="PTHR33990">
    <property type="entry name" value="PROTEIN YJDN-RELATED"/>
    <property type="match status" value="1"/>
</dbReference>
<sequence length="279" mass="31304">MTNEIYPCLWFNGNAKEAAELYCSVFPNAKITVNTPMVVNFSLAGQKFMGLNGGPAHVPNPSISFFVVCETPEEVENAWKKLSKGGSVLMALDQYPWSEKYGWVQDMYGISWQLSLGKLAEVGQKFTPCLMFTGQQTGKAEQAIHFYTSVFDNSSVVGILKYDANDNEIAGNVKHAQFKLGDQVFMAMDSSRSHAFNFNEGISLVINCRTQEEIDYYWGKLTEGGKEDRCGWLKDQYGISWQIVPAILGKLMTDSDKAPRVMQAFMQMKKFDIEKLVNA</sequence>
<evidence type="ECO:0000313" key="3">
    <source>
        <dbReference type="Proteomes" id="UP000321532"/>
    </source>
</evidence>
<dbReference type="SUPFAM" id="SSF54593">
    <property type="entry name" value="Glyoxalase/Bleomycin resistance protein/Dihydroxybiphenyl dioxygenase"/>
    <property type="match status" value="2"/>
</dbReference>
<gene>
    <name evidence="2" type="ORF">AAE02nite_20280</name>
</gene>
<reference evidence="2 3" key="1">
    <citation type="submission" date="2019-07" db="EMBL/GenBank/DDBJ databases">
        <title>Whole genome shotgun sequence of Adhaeribacter aerolatus NBRC 106133.</title>
        <authorList>
            <person name="Hosoyama A."/>
            <person name="Uohara A."/>
            <person name="Ohji S."/>
            <person name="Ichikawa N."/>
        </authorList>
    </citation>
    <scope>NUCLEOTIDE SEQUENCE [LARGE SCALE GENOMIC DNA]</scope>
    <source>
        <strain evidence="2 3">NBRC 106133</strain>
    </source>
</reference>
<dbReference type="EMBL" id="BJYS01000014">
    <property type="protein sequence ID" value="GEO04364.1"/>
    <property type="molecule type" value="Genomic_DNA"/>
</dbReference>
<dbReference type="Proteomes" id="UP000321532">
    <property type="component" value="Unassembled WGS sequence"/>
</dbReference>
<keyword evidence="3" id="KW-1185">Reference proteome</keyword>
<dbReference type="RefSeq" id="WP_146897631.1">
    <property type="nucleotide sequence ID" value="NZ_BJYS01000014.1"/>
</dbReference>
<name>A0A512AXE4_9BACT</name>
<protein>
    <submittedName>
        <fullName evidence="2">VOC family protein</fullName>
    </submittedName>
</protein>
<dbReference type="AlphaFoldDB" id="A0A512AXE4"/>
<organism evidence="2 3">
    <name type="scientific">Adhaeribacter aerolatus</name>
    <dbReference type="NCBI Taxonomy" id="670289"/>
    <lineage>
        <taxon>Bacteria</taxon>
        <taxon>Pseudomonadati</taxon>
        <taxon>Bacteroidota</taxon>
        <taxon>Cytophagia</taxon>
        <taxon>Cytophagales</taxon>
        <taxon>Hymenobacteraceae</taxon>
        <taxon>Adhaeribacter</taxon>
    </lineage>
</organism>
<dbReference type="Gene3D" id="3.10.180.10">
    <property type="entry name" value="2,3-Dihydroxybiphenyl 1,2-Dioxygenase, domain 1"/>
    <property type="match status" value="1"/>
</dbReference>
<feature type="domain" description="PhnB-like" evidence="1">
    <location>
        <begin position="4"/>
        <end position="114"/>
    </location>
</feature>
<feature type="domain" description="PhnB-like" evidence="1">
    <location>
        <begin position="124"/>
        <end position="244"/>
    </location>
</feature>
<proteinExistence type="predicted"/>
<dbReference type="OrthoDB" id="9806473at2"/>
<comment type="caution">
    <text evidence="2">The sequence shown here is derived from an EMBL/GenBank/DDBJ whole genome shotgun (WGS) entry which is preliminary data.</text>
</comment>
<dbReference type="Pfam" id="PF06983">
    <property type="entry name" value="3-dmu-9_3-mt"/>
    <property type="match status" value="2"/>
</dbReference>
<dbReference type="Gene3D" id="3.30.720.110">
    <property type="match status" value="1"/>
</dbReference>
<dbReference type="Gene3D" id="3.30.720.100">
    <property type="match status" value="1"/>
</dbReference>
<dbReference type="InterPro" id="IPR028973">
    <property type="entry name" value="PhnB-like"/>
</dbReference>
<evidence type="ECO:0000313" key="2">
    <source>
        <dbReference type="EMBL" id="GEO04364.1"/>
    </source>
</evidence>
<evidence type="ECO:0000259" key="1">
    <source>
        <dbReference type="Pfam" id="PF06983"/>
    </source>
</evidence>
<dbReference type="InterPro" id="IPR029068">
    <property type="entry name" value="Glyas_Bleomycin-R_OHBP_Dase"/>
</dbReference>
<dbReference type="CDD" id="cd06588">
    <property type="entry name" value="PhnB_like"/>
    <property type="match status" value="2"/>
</dbReference>
<accession>A0A512AXE4</accession>